<evidence type="ECO:0000313" key="1">
    <source>
        <dbReference type="EMBL" id="KAL3860680.1"/>
    </source>
</evidence>
<comment type="caution">
    <text evidence="1">The sequence shown here is derived from an EMBL/GenBank/DDBJ whole genome shotgun (WGS) entry which is preliminary data.</text>
</comment>
<evidence type="ECO:0000313" key="2">
    <source>
        <dbReference type="Proteomes" id="UP001634394"/>
    </source>
</evidence>
<gene>
    <name evidence="1" type="ORF">ACJMK2_010771</name>
</gene>
<accession>A0ABD3VJJ9</accession>
<dbReference type="AlphaFoldDB" id="A0ABD3VJJ9"/>
<proteinExistence type="predicted"/>
<protein>
    <recommendedName>
        <fullName evidence="3">Glycosyltransferase</fullName>
    </recommendedName>
</protein>
<reference evidence="1 2" key="1">
    <citation type="submission" date="2024-11" db="EMBL/GenBank/DDBJ databases">
        <title>Chromosome-level genome assembly of the freshwater bivalve Anodonta woodiana.</title>
        <authorList>
            <person name="Chen X."/>
        </authorList>
    </citation>
    <scope>NUCLEOTIDE SEQUENCE [LARGE SCALE GENOMIC DNA]</scope>
    <source>
        <strain evidence="1">MN2024</strain>
        <tissue evidence="1">Gills</tissue>
    </source>
</reference>
<organism evidence="1 2">
    <name type="scientific">Sinanodonta woodiana</name>
    <name type="common">Chinese pond mussel</name>
    <name type="synonym">Anodonta woodiana</name>
    <dbReference type="NCBI Taxonomy" id="1069815"/>
    <lineage>
        <taxon>Eukaryota</taxon>
        <taxon>Metazoa</taxon>
        <taxon>Spiralia</taxon>
        <taxon>Lophotrochozoa</taxon>
        <taxon>Mollusca</taxon>
        <taxon>Bivalvia</taxon>
        <taxon>Autobranchia</taxon>
        <taxon>Heteroconchia</taxon>
        <taxon>Palaeoheterodonta</taxon>
        <taxon>Unionida</taxon>
        <taxon>Unionoidea</taxon>
        <taxon>Unionidae</taxon>
        <taxon>Unioninae</taxon>
        <taxon>Sinanodonta</taxon>
    </lineage>
</organism>
<keyword evidence="2" id="KW-1185">Reference proteome</keyword>
<name>A0ABD3VJJ9_SINWO</name>
<sequence>MERKRAYSLDIIRTSTNIMMRRNICHMKKNAMAKLVLWCSGCFVFAYMLLSSKIVQNMKSSAILITSREQLEEIKIVEDQTLEKYVKSVHREIIHIRRKQSATQEPNFVPENKSSPNLLTLFSSWHESEEKNIVHNNTIRNWLLLKPDVTLLAFTNDSNTSVVCRNHGFHVMPVRVAHAGDVPVLKYMYLDAMAKFNSQFYAFANSDILFTDGLINTLKYIILSSNASKIPTLIVGQRTNVNVTNTKQLSTWQNITVMARTNGELFPAFGEDYFVATPSFPWKDIKDVIIGRKGYDNYLVAYSRRNKISVIDATKTILAVHQTTSAGNFESSKHTDKEHNKQLLHEAMKNIKYESGYTTCAEYYTEIRGNITVLNKRTSFPKYC</sequence>
<dbReference type="Proteomes" id="UP001634394">
    <property type="component" value="Unassembled WGS sequence"/>
</dbReference>
<evidence type="ECO:0008006" key="3">
    <source>
        <dbReference type="Google" id="ProtNLM"/>
    </source>
</evidence>
<dbReference type="EMBL" id="JBJQND010000012">
    <property type="protein sequence ID" value="KAL3860680.1"/>
    <property type="molecule type" value="Genomic_DNA"/>
</dbReference>